<reference evidence="1 2" key="1">
    <citation type="journal article" date="2022" name="Hortic Res">
        <title>A haplotype resolved chromosomal level avocado genome allows analysis of novel avocado genes.</title>
        <authorList>
            <person name="Nath O."/>
            <person name="Fletcher S.J."/>
            <person name="Hayward A."/>
            <person name="Shaw L.M."/>
            <person name="Masouleh A.K."/>
            <person name="Furtado A."/>
            <person name="Henry R.J."/>
            <person name="Mitter N."/>
        </authorList>
    </citation>
    <scope>NUCLEOTIDE SEQUENCE [LARGE SCALE GENOMIC DNA]</scope>
    <source>
        <strain evidence="2">cv. Hass</strain>
    </source>
</reference>
<gene>
    <name evidence="1" type="ORF">MRB53_002403</name>
</gene>
<protein>
    <submittedName>
        <fullName evidence="1">Uncharacterized protein</fullName>
    </submittedName>
</protein>
<keyword evidence="2" id="KW-1185">Reference proteome</keyword>
<organism evidence="1 2">
    <name type="scientific">Persea americana</name>
    <name type="common">Avocado</name>
    <dbReference type="NCBI Taxonomy" id="3435"/>
    <lineage>
        <taxon>Eukaryota</taxon>
        <taxon>Viridiplantae</taxon>
        <taxon>Streptophyta</taxon>
        <taxon>Embryophyta</taxon>
        <taxon>Tracheophyta</taxon>
        <taxon>Spermatophyta</taxon>
        <taxon>Magnoliopsida</taxon>
        <taxon>Magnoliidae</taxon>
        <taxon>Laurales</taxon>
        <taxon>Lauraceae</taxon>
        <taxon>Persea</taxon>
    </lineage>
</organism>
<evidence type="ECO:0000313" key="1">
    <source>
        <dbReference type="EMBL" id="KAJ8649380.1"/>
    </source>
</evidence>
<accession>A0ACC2MUN1</accession>
<dbReference type="Proteomes" id="UP001234297">
    <property type="component" value="Chromosome 1"/>
</dbReference>
<dbReference type="EMBL" id="CM056809">
    <property type="protein sequence ID" value="KAJ8649380.1"/>
    <property type="molecule type" value="Genomic_DNA"/>
</dbReference>
<name>A0ACC2MUN1_PERAE</name>
<proteinExistence type="predicted"/>
<evidence type="ECO:0000313" key="2">
    <source>
        <dbReference type="Proteomes" id="UP001234297"/>
    </source>
</evidence>
<sequence>MDKRASKSTVDYSSRNQIFVDAWEGQDTTVIGGLAEEINDYHREVDGSNRRIEWAVKKSRRIEWSMQLHHYQRTAPDSGNALNQYDAMTTGSVMAIVDHLARGRALTFLQADMWHFRRKMVHDMYKDQLTSHEALEVFIEEGGSKYGECGKRDHHRERKVHGTYMCRRGCAEEANTSGRRGTMWRKGTSSFAFTQPFLFVARIFVQMMAGNQHIQISAPVM</sequence>
<comment type="caution">
    <text evidence="1">The sequence shown here is derived from an EMBL/GenBank/DDBJ whole genome shotgun (WGS) entry which is preliminary data.</text>
</comment>